<gene>
    <name evidence="1" type="ORF">TASK_LOCUS8654</name>
</gene>
<dbReference type="AlphaFoldDB" id="A0A0R3WD28"/>
<evidence type="ECO:0000313" key="3">
    <source>
        <dbReference type="WBParaSite" id="TASK_0000865301-mRNA-1"/>
    </source>
</evidence>
<keyword evidence="2" id="KW-1185">Reference proteome</keyword>
<dbReference type="EMBL" id="UYRS01018854">
    <property type="protein sequence ID" value="VDK40773.1"/>
    <property type="molecule type" value="Genomic_DNA"/>
</dbReference>
<organism evidence="3">
    <name type="scientific">Taenia asiatica</name>
    <name type="common">Asian tapeworm</name>
    <dbReference type="NCBI Taxonomy" id="60517"/>
    <lineage>
        <taxon>Eukaryota</taxon>
        <taxon>Metazoa</taxon>
        <taxon>Spiralia</taxon>
        <taxon>Lophotrochozoa</taxon>
        <taxon>Platyhelminthes</taxon>
        <taxon>Cestoda</taxon>
        <taxon>Eucestoda</taxon>
        <taxon>Cyclophyllidea</taxon>
        <taxon>Taeniidae</taxon>
        <taxon>Taenia</taxon>
    </lineage>
</organism>
<reference evidence="3" key="1">
    <citation type="submission" date="2017-02" db="UniProtKB">
        <authorList>
            <consortium name="WormBaseParasite"/>
        </authorList>
    </citation>
    <scope>IDENTIFICATION</scope>
</reference>
<evidence type="ECO:0000313" key="1">
    <source>
        <dbReference type="EMBL" id="VDK40773.1"/>
    </source>
</evidence>
<reference evidence="1 2" key="2">
    <citation type="submission" date="2018-11" db="EMBL/GenBank/DDBJ databases">
        <authorList>
            <consortium name="Pathogen Informatics"/>
        </authorList>
    </citation>
    <scope>NUCLEOTIDE SEQUENCE [LARGE SCALE GENOMIC DNA]</scope>
</reference>
<proteinExistence type="predicted"/>
<protein>
    <submittedName>
        <fullName evidence="3">F-box domain-containing protein</fullName>
    </submittedName>
</protein>
<dbReference type="Proteomes" id="UP000282613">
    <property type="component" value="Unassembled WGS sequence"/>
</dbReference>
<dbReference type="OrthoDB" id="10621623at2759"/>
<sequence>MSMMERLPPTVQIEICEYLDGADIVSVCEAVPNMKSFLNNLTIKGIQRKIHGNPSKFDKCFHYLAFKFGTDAAELTSSFGDTIKRWTNERGQRLYEKSFIHCARTDACDSDEEERQQDCVLIDTHTIRQFHS</sequence>
<name>A0A0R3WD28_TAEAS</name>
<dbReference type="WBParaSite" id="TASK_0000865301-mRNA-1">
    <property type="protein sequence ID" value="TASK_0000865301-mRNA-1"/>
    <property type="gene ID" value="TASK_0000865301"/>
</dbReference>
<evidence type="ECO:0000313" key="2">
    <source>
        <dbReference type="Proteomes" id="UP000282613"/>
    </source>
</evidence>
<accession>A0A0R3WD28</accession>